<reference evidence="2" key="1">
    <citation type="submission" date="2018-05" db="EMBL/GenBank/DDBJ databases">
        <authorList>
            <person name="Lanie J.A."/>
            <person name="Ng W.-L."/>
            <person name="Kazmierczak K.M."/>
            <person name="Andrzejewski T.M."/>
            <person name="Davidsen T.M."/>
            <person name="Wayne K.J."/>
            <person name="Tettelin H."/>
            <person name="Glass J.I."/>
            <person name="Rusch D."/>
            <person name="Podicherti R."/>
            <person name="Tsui H.-C.T."/>
            <person name="Winkler M.E."/>
        </authorList>
    </citation>
    <scope>NUCLEOTIDE SEQUENCE</scope>
</reference>
<organism evidence="2">
    <name type="scientific">marine metagenome</name>
    <dbReference type="NCBI Taxonomy" id="408172"/>
    <lineage>
        <taxon>unclassified sequences</taxon>
        <taxon>metagenomes</taxon>
        <taxon>ecological metagenomes</taxon>
    </lineage>
</organism>
<evidence type="ECO:0008006" key="3">
    <source>
        <dbReference type="Google" id="ProtNLM"/>
    </source>
</evidence>
<name>A0A381RS98_9ZZZZ</name>
<gene>
    <name evidence="2" type="ORF">METZ01_LOCUS46813</name>
</gene>
<dbReference type="EMBL" id="UINC01002191">
    <property type="protein sequence ID" value="SUZ93959.1"/>
    <property type="molecule type" value="Genomic_DNA"/>
</dbReference>
<evidence type="ECO:0000256" key="1">
    <source>
        <dbReference type="SAM" id="MobiDB-lite"/>
    </source>
</evidence>
<protein>
    <recommendedName>
        <fullName evidence="3">DUF1844 domain-containing protein</fullName>
    </recommendedName>
</protein>
<feature type="region of interest" description="Disordered" evidence="1">
    <location>
        <begin position="1"/>
        <end position="34"/>
    </location>
</feature>
<feature type="compositionally biased region" description="Basic and acidic residues" evidence="1">
    <location>
        <begin position="20"/>
        <end position="34"/>
    </location>
</feature>
<accession>A0A381RS98</accession>
<dbReference type="AlphaFoldDB" id="A0A381RS98"/>
<sequence>MSTLWTPGGEHSVSPEESPPEDHADADLSPEERDRAEALAQEMAAVQEQLADTPAEVIVSTHLMGLFELGAIHLSQEPPNLSQAALAIDAMGAVVDRLQGRLGENEETLRGALDQIRLAYVGIQQAAQAPDDDTGDLADSDT</sequence>
<proteinExistence type="predicted"/>
<evidence type="ECO:0000313" key="2">
    <source>
        <dbReference type="EMBL" id="SUZ93959.1"/>
    </source>
</evidence>